<sequence length="273" mass="30926">MKEGFSSCKVTEYNVTQNNGNYNVKIALPQENIEETFNSEEELKEYFSGLLTNEKFVGCETRINEIINDVKSVVKNIVSVDENVLMRLMNRVEAIEGFIIENKEDKTSLSDTNAIKKDIENNTTSAVKQSAELALIDIEIIKQDQLKATRELFERQNLDVLAKLNKSKQEIENRKNKIIELKNSIAIAESELEKAKNNTAYVKNRSYEESNYVLSQYVTALTRRVIELGLEVTQYKLNKCEICPLFTSNNPVSLADIEKLGLGLGSIVTDGRV</sequence>
<protein>
    <submittedName>
        <fullName evidence="2">Uncharacterized protein</fullName>
    </submittedName>
</protein>
<name>A0A6C0J4T2_9ZZZZ</name>
<evidence type="ECO:0000313" key="2">
    <source>
        <dbReference type="EMBL" id="QHT99705.1"/>
    </source>
</evidence>
<feature type="coiled-coil region" evidence="1">
    <location>
        <begin position="161"/>
        <end position="205"/>
    </location>
</feature>
<proteinExistence type="predicted"/>
<keyword evidence="1" id="KW-0175">Coiled coil</keyword>
<organism evidence="2">
    <name type="scientific">viral metagenome</name>
    <dbReference type="NCBI Taxonomy" id="1070528"/>
    <lineage>
        <taxon>unclassified sequences</taxon>
        <taxon>metagenomes</taxon>
        <taxon>organismal metagenomes</taxon>
    </lineage>
</organism>
<dbReference type="AlphaFoldDB" id="A0A6C0J4T2"/>
<accession>A0A6C0J4T2</accession>
<evidence type="ECO:0000256" key="1">
    <source>
        <dbReference type="SAM" id="Coils"/>
    </source>
</evidence>
<reference evidence="2" key="1">
    <citation type="journal article" date="2020" name="Nature">
        <title>Giant virus diversity and host interactions through global metagenomics.</title>
        <authorList>
            <person name="Schulz F."/>
            <person name="Roux S."/>
            <person name="Paez-Espino D."/>
            <person name="Jungbluth S."/>
            <person name="Walsh D.A."/>
            <person name="Denef V.J."/>
            <person name="McMahon K.D."/>
            <person name="Konstantinidis K.T."/>
            <person name="Eloe-Fadrosh E.A."/>
            <person name="Kyrpides N.C."/>
            <person name="Woyke T."/>
        </authorList>
    </citation>
    <scope>NUCLEOTIDE SEQUENCE</scope>
    <source>
        <strain evidence="2">GVMAG-M-3300025727-45</strain>
    </source>
</reference>
<dbReference type="EMBL" id="MN740313">
    <property type="protein sequence ID" value="QHT99705.1"/>
    <property type="molecule type" value="Genomic_DNA"/>
</dbReference>